<dbReference type="GO" id="GO:0005829">
    <property type="term" value="C:cytosol"/>
    <property type="evidence" value="ECO:0007669"/>
    <property type="project" value="TreeGrafter"/>
</dbReference>
<evidence type="ECO:0000313" key="10">
    <source>
        <dbReference type="EMBL" id="AUN30299.1"/>
    </source>
</evidence>
<dbReference type="Pfam" id="PF11799">
    <property type="entry name" value="IMS_C"/>
    <property type="match status" value="1"/>
</dbReference>
<keyword evidence="7" id="KW-0742">SOS response</keyword>
<comment type="catalytic activity">
    <reaction evidence="9">
        <text>DNA(n) + a 2'-deoxyribonucleoside 5'-triphosphate = DNA(n+1) + diphosphate</text>
        <dbReference type="Rhea" id="RHEA:22508"/>
        <dbReference type="Rhea" id="RHEA-COMP:17339"/>
        <dbReference type="Rhea" id="RHEA-COMP:17340"/>
        <dbReference type="ChEBI" id="CHEBI:33019"/>
        <dbReference type="ChEBI" id="CHEBI:61560"/>
        <dbReference type="ChEBI" id="CHEBI:173112"/>
        <dbReference type="EC" id="2.7.7.7"/>
    </reaction>
</comment>
<sequence length="424" mass="46566">MYALVDGNNFYVSCERVFDPRLRGVPVGVLSNNDGCFVARSDELKALGVKMGQPAFQVRDLLRANRVKVLSSNYTLYGDMSGRVLDTLRELVPDVEPYSVDESFLNLAGFDHWNLSDLGSGIRETVRDWTGIPTCVGIGPTRTLAKLANHAAKKRLLNDRGVCDLSPPDIRAGLLSRIAVGEVWGIGPASQVKLNYIGIRTAADLAQMDRRHARDLLSVTGQRIVDELRGVDCVHPDMVQKDRKGLAVTRAFGAPVCERGQMDEAVTAYATRVAEKLRDAGMATMSVQTFIHTNRFKDSDAQYSNAATVTLADATADTLAIVRAARECLSRIWRDGYRYSKAGVLLDGLVKPEAAQPSLFDATPDKARSQRLMQALDSVNAAHGRGSLQLAGAGIPRQRQWSARFDLRSPRWTTCFEELPMARA</sequence>
<dbReference type="GO" id="GO:0003684">
    <property type="term" value="F:damaged DNA binding"/>
    <property type="evidence" value="ECO:0007669"/>
    <property type="project" value="InterPro"/>
</dbReference>
<accession>A0A2K9NB35</accession>
<proteinExistence type="inferred from homology"/>
<evidence type="ECO:0000256" key="6">
    <source>
        <dbReference type="ARBA" id="ARBA00023204"/>
    </source>
</evidence>
<dbReference type="InterPro" id="IPR050116">
    <property type="entry name" value="DNA_polymerase-Y"/>
</dbReference>
<protein>
    <recommendedName>
        <fullName evidence="3">DNA-directed DNA polymerase</fullName>
        <ecNumber evidence="3">2.7.7.7</ecNumber>
    </recommendedName>
</protein>
<comment type="similarity">
    <text evidence="1">Belongs to the DNA polymerase type-Y family.</text>
</comment>
<dbReference type="GO" id="GO:0009432">
    <property type="term" value="P:SOS response"/>
    <property type="evidence" value="ECO:0007669"/>
    <property type="project" value="UniProtKB-KW"/>
</dbReference>
<dbReference type="GO" id="GO:0042276">
    <property type="term" value="P:error-prone translesion synthesis"/>
    <property type="evidence" value="ECO:0007669"/>
    <property type="project" value="TreeGrafter"/>
</dbReference>
<dbReference type="InterPro" id="IPR017961">
    <property type="entry name" value="DNA_pol_Y-fam_little_finger"/>
</dbReference>
<dbReference type="PANTHER" id="PTHR11076">
    <property type="entry name" value="DNA REPAIR POLYMERASE UMUC / TRANSFERASE FAMILY MEMBER"/>
    <property type="match status" value="1"/>
</dbReference>
<dbReference type="GO" id="GO:0003887">
    <property type="term" value="F:DNA-directed DNA polymerase activity"/>
    <property type="evidence" value="ECO:0007669"/>
    <property type="project" value="UniProtKB-EC"/>
</dbReference>
<dbReference type="PROSITE" id="PS50173">
    <property type="entry name" value="UMUC"/>
    <property type="match status" value="1"/>
</dbReference>
<evidence type="ECO:0000256" key="8">
    <source>
        <dbReference type="ARBA" id="ARBA00025589"/>
    </source>
</evidence>
<evidence type="ECO:0000256" key="3">
    <source>
        <dbReference type="ARBA" id="ARBA00012417"/>
    </source>
</evidence>
<dbReference type="PANTHER" id="PTHR11076:SF34">
    <property type="entry name" value="PROTEIN UMUC"/>
    <property type="match status" value="1"/>
</dbReference>
<evidence type="ECO:0000256" key="5">
    <source>
        <dbReference type="ARBA" id="ARBA00023199"/>
    </source>
</evidence>
<keyword evidence="4" id="KW-0227">DNA damage</keyword>
<dbReference type="Proteomes" id="UP000234752">
    <property type="component" value="Chromosome eg_1"/>
</dbReference>
<dbReference type="InterPro" id="IPR043128">
    <property type="entry name" value="Rev_trsase/Diguanyl_cyclase"/>
</dbReference>
<gene>
    <name evidence="10" type="ORF">C0V82_08690</name>
</gene>
<comment type="subunit">
    <text evidence="2">Monomer.</text>
</comment>
<dbReference type="InterPro" id="IPR025188">
    <property type="entry name" value="DUF4113"/>
</dbReference>
<dbReference type="InterPro" id="IPR043502">
    <property type="entry name" value="DNA/RNA_pol_sf"/>
</dbReference>
<dbReference type="KEGG" id="ncb:C0V82_08690"/>
<dbReference type="Gene3D" id="3.30.1490.100">
    <property type="entry name" value="DNA polymerase, Y-family, little finger domain"/>
    <property type="match status" value="1"/>
</dbReference>
<evidence type="ECO:0000256" key="4">
    <source>
        <dbReference type="ARBA" id="ARBA00022763"/>
    </source>
</evidence>
<comment type="function">
    <text evidence="8">Poorly processive, error-prone DNA polymerase involved in untargeted mutagenesis. Copies undamaged DNA at stalled replication forks, which arise in vivo from mismatched or misaligned primer ends. These misaligned primers can be extended by PolIV. Exhibits no 3'-5' exonuclease (proofreading) activity. May be involved in translesional synthesis, in conjunction with the beta clamp from PolIII.</text>
</comment>
<dbReference type="InterPro" id="IPR036775">
    <property type="entry name" value="DNA_pol_Y-fam_lit_finger_sf"/>
</dbReference>
<dbReference type="CDD" id="cd01700">
    <property type="entry name" value="PolY_Pol_V_umuC"/>
    <property type="match status" value="1"/>
</dbReference>
<dbReference type="Pfam" id="PF13438">
    <property type="entry name" value="DUF4113"/>
    <property type="match status" value="1"/>
</dbReference>
<evidence type="ECO:0000256" key="2">
    <source>
        <dbReference type="ARBA" id="ARBA00011245"/>
    </source>
</evidence>
<evidence type="ECO:0000256" key="9">
    <source>
        <dbReference type="ARBA" id="ARBA00049244"/>
    </source>
</evidence>
<organism evidence="10 11">
    <name type="scientific">Niveispirillum cyanobacteriorum</name>
    <dbReference type="NCBI Taxonomy" id="1612173"/>
    <lineage>
        <taxon>Bacteria</taxon>
        <taxon>Pseudomonadati</taxon>
        <taxon>Pseudomonadota</taxon>
        <taxon>Alphaproteobacteria</taxon>
        <taxon>Rhodospirillales</taxon>
        <taxon>Azospirillaceae</taxon>
        <taxon>Niveispirillum</taxon>
    </lineage>
</organism>
<dbReference type="AlphaFoldDB" id="A0A2K9NB35"/>
<evidence type="ECO:0000313" key="11">
    <source>
        <dbReference type="Proteomes" id="UP000234752"/>
    </source>
</evidence>
<dbReference type="SUPFAM" id="SSF56672">
    <property type="entry name" value="DNA/RNA polymerases"/>
    <property type="match status" value="1"/>
</dbReference>
<dbReference type="Gene3D" id="3.40.1170.60">
    <property type="match status" value="1"/>
</dbReference>
<reference evidence="10 11" key="1">
    <citation type="submission" date="2017-12" db="EMBL/GenBank/DDBJ databases">
        <title>Genomes of bacteria within cyanobacterial aggregates.</title>
        <authorList>
            <person name="Cai H."/>
        </authorList>
    </citation>
    <scope>NUCLEOTIDE SEQUENCE [LARGE SCALE GENOMIC DNA]</scope>
    <source>
        <strain evidence="10 11">TH16</strain>
    </source>
</reference>
<dbReference type="RefSeq" id="WP_102111991.1">
    <property type="nucleotide sequence ID" value="NZ_BMGN01000002.1"/>
</dbReference>
<dbReference type="Pfam" id="PF00817">
    <property type="entry name" value="IMS"/>
    <property type="match status" value="1"/>
</dbReference>
<dbReference type="InterPro" id="IPR001126">
    <property type="entry name" value="UmuC"/>
</dbReference>
<dbReference type="OrthoDB" id="9808813at2"/>
<evidence type="ECO:0000256" key="1">
    <source>
        <dbReference type="ARBA" id="ARBA00010945"/>
    </source>
</evidence>
<dbReference type="EMBL" id="CP025611">
    <property type="protein sequence ID" value="AUN30299.1"/>
    <property type="molecule type" value="Genomic_DNA"/>
</dbReference>
<evidence type="ECO:0000256" key="7">
    <source>
        <dbReference type="ARBA" id="ARBA00023236"/>
    </source>
</evidence>
<dbReference type="Gene3D" id="3.30.70.270">
    <property type="match status" value="1"/>
</dbReference>
<dbReference type="GO" id="GO:0006281">
    <property type="term" value="P:DNA repair"/>
    <property type="evidence" value="ECO:0007669"/>
    <property type="project" value="UniProtKB-KW"/>
</dbReference>
<keyword evidence="5" id="KW-0741">SOS mutagenesis</keyword>
<dbReference type="Gene3D" id="1.10.150.20">
    <property type="entry name" value="5' to 3' exonuclease, C-terminal subdomain"/>
    <property type="match status" value="1"/>
</dbReference>
<dbReference type="EC" id="2.7.7.7" evidence="3"/>
<keyword evidence="6" id="KW-0234">DNA repair</keyword>
<name>A0A2K9NB35_9PROT</name>
<keyword evidence="11" id="KW-1185">Reference proteome</keyword>